<feature type="domain" description="Rrp7 RRM-like N-terminal" evidence="4">
    <location>
        <begin position="3"/>
        <end position="160"/>
    </location>
</feature>
<dbReference type="GO" id="GO:0032545">
    <property type="term" value="C:CURI complex"/>
    <property type="evidence" value="ECO:0007669"/>
    <property type="project" value="TreeGrafter"/>
</dbReference>
<evidence type="ECO:0000256" key="1">
    <source>
        <dbReference type="ARBA" id="ARBA00006110"/>
    </source>
</evidence>
<proteinExistence type="inferred from homology"/>
<dbReference type="PANTHER" id="PTHR13191">
    <property type="entry name" value="RIBOSOMAL RNA PROCESSING PROTEIN 7-RELATED"/>
    <property type="match status" value="1"/>
</dbReference>
<evidence type="ECO:0000313" key="5">
    <source>
        <dbReference type="EMBL" id="CEP22771.1"/>
    </source>
</evidence>
<dbReference type="Proteomes" id="UP000038830">
    <property type="component" value="Unassembled WGS sequence"/>
</dbReference>
<reference evidence="6" key="1">
    <citation type="journal article" date="2015" name="J. Biotechnol.">
        <title>The structure of the Cyberlindnera jadinii genome and its relation to Candida utilis analyzed by the occurrence of single nucleotide polymorphisms.</title>
        <authorList>
            <person name="Rupp O."/>
            <person name="Brinkrolf K."/>
            <person name="Buerth C."/>
            <person name="Kunigo M."/>
            <person name="Schneider J."/>
            <person name="Jaenicke S."/>
            <person name="Goesmann A."/>
            <person name="Puehler A."/>
            <person name="Jaeger K.-E."/>
            <person name="Ernst J.F."/>
        </authorList>
    </citation>
    <scope>NUCLEOTIDE SEQUENCE [LARGE SCALE GENOMIC DNA]</scope>
    <source>
        <strain evidence="6">ATCC 18201 / CBS 1600 / BCRC 20928 / JCM 3617 / NBRC 0987 / NRRL Y-1542</strain>
    </source>
</reference>
<name>A0A0H5C4A4_CYBJN</name>
<dbReference type="InterPro" id="IPR012677">
    <property type="entry name" value="Nucleotide-bd_a/b_plait_sf"/>
</dbReference>
<dbReference type="GO" id="GO:0034456">
    <property type="term" value="C:UTP-C complex"/>
    <property type="evidence" value="ECO:0007669"/>
    <property type="project" value="TreeGrafter"/>
</dbReference>
<evidence type="ECO:0000313" key="6">
    <source>
        <dbReference type="Proteomes" id="UP000038830"/>
    </source>
</evidence>
<feature type="coiled-coil region" evidence="2">
    <location>
        <begin position="250"/>
        <end position="277"/>
    </location>
</feature>
<dbReference type="Pfam" id="PF17799">
    <property type="entry name" value="RRM_Rrp7"/>
    <property type="match status" value="1"/>
</dbReference>
<evidence type="ECO:0000256" key="2">
    <source>
        <dbReference type="SAM" id="Coils"/>
    </source>
</evidence>
<evidence type="ECO:0000259" key="4">
    <source>
        <dbReference type="Pfam" id="PF17799"/>
    </source>
</evidence>
<accession>A0A0H5C4A4</accession>
<dbReference type="Gene3D" id="6.10.250.1770">
    <property type="match status" value="1"/>
</dbReference>
<dbReference type="PANTHER" id="PTHR13191:SF0">
    <property type="entry name" value="RIBOSOMAL RNA-PROCESSING PROTEIN 7 HOMOLOG A-RELATED"/>
    <property type="match status" value="1"/>
</dbReference>
<dbReference type="Gene3D" id="3.30.70.330">
    <property type="match status" value="1"/>
</dbReference>
<dbReference type="AlphaFoldDB" id="A0A0H5C4A4"/>
<sequence>MEEVKGFSVVPVELAQSQWNKQARHYMFIKKHQSNAMKEMAERSLFIVNPPFACTLSTIRQFFKSIASNSLVENLFINDEDLDYDINLTRLTSDLYDDDKDGQGSLVRLPNGTAIVVFVDKSACSLAMSKLKKYCKGDELYSWRVCGDETATSIRMAKAYRDRVLSPEETSAEVSLSLQEFEKREAKSIEELGEMKTLVDEDGFTMVVGKNRKTKRGILGKMSGTSKVKEIEDKKLKRKEKADFYRFQIREKKKLEMNELLKKFRDDQERIKELKEKKRFRPY</sequence>
<protein>
    <submittedName>
        <fullName evidence="5">RRP7 protein</fullName>
    </submittedName>
</protein>
<feature type="domain" description="Ribosomal RNA-processing protein 7 C-terminal" evidence="3">
    <location>
        <begin position="163"/>
        <end position="283"/>
    </location>
</feature>
<dbReference type="Pfam" id="PF12923">
    <property type="entry name" value="RRP7"/>
    <property type="match status" value="1"/>
</dbReference>
<organism evidence="5 6">
    <name type="scientific">Cyberlindnera jadinii (strain ATCC 18201 / CBS 1600 / BCRC 20928 / JCM 3617 / NBRC 0987 / NRRL Y-1542)</name>
    <name type="common">Torula yeast</name>
    <name type="synonym">Candida utilis</name>
    <dbReference type="NCBI Taxonomy" id="983966"/>
    <lineage>
        <taxon>Eukaryota</taxon>
        <taxon>Fungi</taxon>
        <taxon>Dikarya</taxon>
        <taxon>Ascomycota</taxon>
        <taxon>Saccharomycotina</taxon>
        <taxon>Saccharomycetes</taxon>
        <taxon>Phaffomycetales</taxon>
        <taxon>Phaffomycetaceae</taxon>
        <taxon>Cyberlindnera</taxon>
    </lineage>
</organism>
<gene>
    <name evidence="5" type="primary">RRP7</name>
    <name evidence="5" type="ORF">BN1211_3202</name>
</gene>
<dbReference type="InterPro" id="IPR040447">
    <property type="entry name" value="RRM_Rrp7"/>
</dbReference>
<evidence type="ECO:0000259" key="3">
    <source>
        <dbReference type="Pfam" id="PF12923"/>
    </source>
</evidence>
<dbReference type="EMBL" id="CDQK01000003">
    <property type="protein sequence ID" value="CEP22771.1"/>
    <property type="molecule type" value="Genomic_DNA"/>
</dbReference>
<dbReference type="GO" id="GO:0006364">
    <property type="term" value="P:rRNA processing"/>
    <property type="evidence" value="ECO:0007669"/>
    <property type="project" value="TreeGrafter"/>
</dbReference>
<dbReference type="GO" id="GO:0000028">
    <property type="term" value="P:ribosomal small subunit assembly"/>
    <property type="evidence" value="ECO:0007669"/>
    <property type="project" value="TreeGrafter"/>
</dbReference>
<dbReference type="InterPro" id="IPR024326">
    <property type="entry name" value="RRP7_C"/>
</dbReference>
<comment type="similarity">
    <text evidence="1">Belongs to the RRP7 family.</text>
</comment>
<dbReference type="InterPro" id="IPR040446">
    <property type="entry name" value="RRP7"/>
</dbReference>
<keyword evidence="2" id="KW-0175">Coiled coil</keyword>